<dbReference type="CDD" id="cd01519">
    <property type="entry name" value="RHOD_HSP67B2"/>
    <property type="match status" value="1"/>
</dbReference>
<evidence type="ECO:0000313" key="2">
    <source>
        <dbReference type="EMBL" id="KAH3678726.1"/>
    </source>
</evidence>
<dbReference type="SMART" id="SM00450">
    <property type="entry name" value="RHOD"/>
    <property type="match status" value="1"/>
</dbReference>
<dbReference type="InterPro" id="IPR001763">
    <property type="entry name" value="Rhodanese-like_dom"/>
</dbReference>
<gene>
    <name evidence="2" type="ORF">OGATHE_000276</name>
</gene>
<name>A0A9P8THL9_9ASCO</name>
<reference evidence="2" key="2">
    <citation type="submission" date="2021-01" db="EMBL/GenBank/DDBJ databases">
        <authorList>
            <person name="Schikora-Tamarit M.A."/>
        </authorList>
    </citation>
    <scope>NUCLEOTIDE SEQUENCE</scope>
    <source>
        <strain evidence="2">NCAIM Y.01608</strain>
    </source>
</reference>
<dbReference type="PANTHER" id="PTHR44086">
    <property type="entry name" value="THIOSULFATE SULFURTRANSFERASE RDL2, MITOCHONDRIAL-RELATED"/>
    <property type="match status" value="1"/>
</dbReference>
<dbReference type="Pfam" id="PF00581">
    <property type="entry name" value="Rhodanese"/>
    <property type="match status" value="1"/>
</dbReference>
<evidence type="ECO:0000259" key="1">
    <source>
        <dbReference type="PROSITE" id="PS50206"/>
    </source>
</evidence>
<dbReference type="EMBL" id="JAEUBD010000014">
    <property type="protein sequence ID" value="KAH3678726.1"/>
    <property type="molecule type" value="Genomic_DNA"/>
</dbReference>
<protein>
    <recommendedName>
        <fullName evidence="1">Rhodanese domain-containing protein</fullName>
    </recommendedName>
</protein>
<dbReference type="PROSITE" id="PS00380">
    <property type="entry name" value="RHODANESE_1"/>
    <property type="match status" value="1"/>
</dbReference>
<feature type="domain" description="Rhodanese" evidence="1">
    <location>
        <begin position="75"/>
        <end position="176"/>
    </location>
</feature>
<dbReference type="Gene3D" id="3.40.250.10">
    <property type="entry name" value="Rhodanese-like domain"/>
    <property type="match status" value="1"/>
</dbReference>
<organism evidence="2 3">
    <name type="scientific">Ogataea polymorpha</name>
    <dbReference type="NCBI Taxonomy" id="460523"/>
    <lineage>
        <taxon>Eukaryota</taxon>
        <taxon>Fungi</taxon>
        <taxon>Dikarya</taxon>
        <taxon>Ascomycota</taxon>
        <taxon>Saccharomycotina</taxon>
        <taxon>Pichiomycetes</taxon>
        <taxon>Pichiales</taxon>
        <taxon>Pichiaceae</taxon>
        <taxon>Ogataea</taxon>
    </lineage>
</organism>
<dbReference type="AlphaFoldDB" id="A0A9P8THL9"/>
<sequence length="186" mass="20714">MLRQLRPLALFAKSRPLTRSLVSLRSTGIYRSQVNRTPVAFSASRFSIRKYSVLEEESQAPVVDFSKVKELVEKKDPDNVIVDVREPEEYAKGHIPGAVNIPVNSSPGALGLSPDEFEQTFGFPKPDPSKTLLFYCLAGVRSSMAEELASTFGYGKRLNYVGSFSDWTEKNGPVEVPKQSEKPQEE</sequence>
<evidence type="ECO:0000313" key="3">
    <source>
        <dbReference type="Proteomes" id="UP000788993"/>
    </source>
</evidence>
<dbReference type="GO" id="GO:0005739">
    <property type="term" value="C:mitochondrion"/>
    <property type="evidence" value="ECO:0007669"/>
    <property type="project" value="TreeGrafter"/>
</dbReference>
<dbReference type="GO" id="GO:0004792">
    <property type="term" value="F:thiosulfate-cyanide sulfurtransferase activity"/>
    <property type="evidence" value="ECO:0007669"/>
    <property type="project" value="InterPro"/>
</dbReference>
<dbReference type="PROSITE" id="PS50206">
    <property type="entry name" value="RHODANESE_3"/>
    <property type="match status" value="1"/>
</dbReference>
<dbReference type="InterPro" id="IPR001307">
    <property type="entry name" value="Thiosulphate_STrfase_CS"/>
</dbReference>
<comment type="caution">
    <text evidence="2">The sequence shown here is derived from an EMBL/GenBank/DDBJ whole genome shotgun (WGS) entry which is preliminary data.</text>
</comment>
<dbReference type="PANTHER" id="PTHR44086:SF10">
    <property type="entry name" value="THIOSULFATE SULFURTRANSFERASE_RHODANESE-LIKE DOMAIN-CONTAINING PROTEIN 3"/>
    <property type="match status" value="1"/>
</dbReference>
<accession>A0A9P8THL9</accession>
<keyword evidence="3" id="KW-1185">Reference proteome</keyword>
<dbReference type="SUPFAM" id="SSF52821">
    <property type="entry name" value="Rhodanese/Cell cycle control phosphatase"/>
    <property type="match status" value="1"/>
</dbReference>
<dbReference type="InterPro" id="IPR036873">
    <property type="entry name" value="Rhodanese-like_dom_sf"/>
</dbReference>
<reference evidence="2" key="1">
    <citation type="journal article" date="2021" name="Open Biol.">
        <title>Shared evolutionary footprints suggest mitochondrial oxidative damage underlies multiple complex I losses in fungi.</title>
        <authorList>
            <person name="Schikora-Tamarit M.A."/>
            <person name="Marcet-Houben M."/>
            <person name="Nosek J."/>
            <person name="Gabaldon T."/>
        </authorList>
    </citation>
    <scope>NUCLEOTIDE SEQUENCE</scope>
    <source>
        <strain evidence="2">NCAIM Y.01608</strain>
    </source>
</reference>
<proteinExistence type="predicted"/>
<dbReference type="Proteomes" id="UP000788993">
    <property type="component" value="Unassembled WGS sequence"/>
</dbReference>